<dbReference type="EMBL" id="UINC01196699">
    <property type="protein sequence ID" value="SVE13824.1"/>
    <property type="molecule type" value="Genomic_DNA"/>
</dbReference>
<dbReference type="InterPro" id="IPR036034">
    <property type="entry name" value="PDZ_sf"/>
</dbReference>
<dbReference type="PROSITE" id="PS50106">
    <property type="entry name" value="PDZ"/>
    <property type="match status" value="1"/>
</dbReference>
<feature type="domain" description="PDZ" evidence="1">
    <location>
        <begin position="1"/>
        <end position="54"/>
    </location>
</feature>
<dbReference type="Pfam" id="PF19238">
    <property type="entry name" value="Radical_SAM_2"/>
    <property type="match status" value="1"/>
</dbReference>
<sequence length="103" mass="12111">MKIVKVKPDSLAEKINLQPGDRLLKINGKRVVDEIDYKFRMTEESLVLDLEINGQFDRVEVEKEYDDDLGVQFEEMKIRECANNCVFCFVDQNPPNMRDGMYF</sequence>
<evidence type="ECO:0000313" key="2">
    <source>
        <dbReference type="EMBL" id="SVE13824.1"/>
    </source>
</evidence>
<dbReference type="AlphaFoldDB" id="A0A383B1R7"/>
<evidence type="ECO:0000259" key="1">
    <source>
        <dbReference type="PROSITE" id="PS50106"/>
    </source>
</evidence>
<dbReference type="InterPro" id="IPR045375">
    <property type="entry name" value="Put_radical_SAM-like_N"/>
</dbReference>
<organism evidence="2">
    <name type="scientific">marine metagenome</name>
    <dbReference type="NCBI Taxonomy" id="408172"/>
    <lineage>
        <taxon>unclassified sequences</taxon>
        <taxon>metagenomes</taxon>
        <taxon>ecological metagenomes</taxon>
    </lineage>
</organism>
<dbReference type="Gene3D" id="2.30.42.10">
    <property type="match status" value="1"/>
</dbReference>
<accession>A0A383B1R7</accession>
<dbReference type="Pfam" id="PF17820">
    <property type="entry name" value="PDZ_6"/>
    <property type="match status" value="1"/>
</dbReference>
<feature type="non-terminal residue" evidence="2">
    <location>
        <position position="103"/>
    </location>
</feature>
<dbReference type="InterPro" id="IPR001478">
    <property type="entry name" value="PDZ"/>
</dbReference>
<dbReference type="SUPFAM" id="SSF50156">
    <property type="entry name" value="PDZ domain-like"/>
    <property type="match status" value="1"/>
</dbReference>
<name>A0A383B1R7_9ZZZZ</name>
<proteinExistence type="predicted"/>
<gene>
    <name evidence="2" type="ORF">METZ01_LOCUS466678</name>
</gene>
<reference evidence="2" key="1">
    <citation type="submission" date="2018-05" db="EMBL/GenBank/DDBJ databases">
        <authorList>
            <person name="Lanie J.A."/>
            <person name="Ng W.-L."/>
            <person name="Kazmierczak K.M."/>
            <person name="Andrzejewski T.M."/>
            <person name="Davidsen T.M."/>
            <person name="Wayne K.J."/>
            <person name="Tettelin H."/>
            <person name="Glass J.I."/>
            <person name="Rusch D."/>
            <person name="Podicherti R."/>
            <person name="Tsui H.-C.T."/>
            <person name="Winkler M.E."/>
        </authorList>
    </citation>
    <scope>NUCLEOTIDE SEQUENCE</scope>
</reference>
<dbReference type="InterPro" id="IPR041489">
    <property type="entry name" value="PDZ_6"/>
</dbReference>
<protein>
    <recommendedName>
        <fullName evidence="1">PDZ domain-containing protein</fullName>
    </recommendedName>
</protein>